<sequence length="150" mass="16353">MEGGGAGVEGVEEMAWSARGWEVDGGWWPDPRPSRRMATLLAAVRMGGNNFYNDRRRGVSTARQQRWWDLCREVRRRPSCTATSCLCLSSIGGVVVRWLCAEGARRVEVAGNDETLSHARVGRLRVKGLVLSGPLVTTLLGTVTLLGALS</sequence>
<evidence type="ECO:0000313" key="1">
    <source>
        <dbReference type="EnsemblPlants" id="OMERI01G11710.1"/>
    </source>
</evidence>
<reference evidence="1" key="2">
    <citation type="submission" date="2018-05" db="EMBL/GenBank/DDBJ databases">
        <title>OmerRS3 (Oryza meridionalis Reference Sequence Version 3).</title>
        <authorList>
            <person name="Zhang J."/>
            <person name="Kudrna D."/>
            <person name="Lee S."/>
            <person name="Talag J."/>
            <person name="Welchert J."/>
            <person name="Wing R.A."/>
        </authorList>
    </citation>
    <scope>NUCLEOTIDE SEQUENCE [LARGE SCALE GENOMIC DNA]</scope>
    <source>
        <strain evidence="1">cv. OR44</strain>
    </source>
</reference>
<reference evidence="1" key="1">
    <citation type="submission" date="2015-04" db="UniProtKB">
        <authorList>
            <consortium name="EnsemblPlants"/>
        </authorList>
    </citation>
    <scope>IDENTIFICATION</scope>
</reference>
<evidence type="ECO:0000313" key="2">
    <source>
        <dbReference type="Proteomes" id="UP000008021"/>
    </source>
</evidence>
<protein>
    <submittedName>
        <fullName evidence="1">Uncharacterized protein</fullName>
    </submittedName>
</protein>
<dbReference type="EnsemblPlants" id="OMERI01G11710.1">
    <property type="protein sequence ID" value="OMERI01G11710.1"/>
    <property type="gene ID" value="OMERI01G11710"/>
</dbReference>
<dbReference type="AlphaFoldDB" id="A0A0E0C0Y2"/>
<dbReference type="Proteomes" id="UP000008021">
    <property type="component" value="Chromosome 1"/>
</dbReference>
<accession>A0A0E0C0Y2</accession>
<dbReference type="HOGENOM" id="CLU_1743411_0_0_1"/>
<proteinExistence type="predicted"/>
<organism evidence="1">
    <name type="scientific">Oryza meridionalis</name>
    <dbReference type="NCBI Taxonomy" id="40149"/>
    <lineage>
        <taxon>Eukaryota</taxon>
        <taxon>Viridiplantae</taxon>
        <taxon>Streptophyta</taxon>
        <taxon>Embryophyta</taxon>
        <taxon>Tracheophyta</taxon>
        <taxon>Spermatophyta</taxon>
        <taxon>Magnoliopsida</taxon>
        <taxon>Liliopsida</taxon>
        <taxon>Poales</taxon>
        <taxon>Poaceae</taxon>
        <taxon>BOP clade</taxon>
        <taxon>Oryzoideae</taxon>
        <taxon>Oryzeae</taxon>
        <taxon>Oryzinae</taxon>
        <taxon>Oryza</taxon>
    </lineage>
</organism>
<keyword evidence="2" id="KW-1185">Reference proteome</keyword>
<dbReference type="Gramene" id="OMERI01G11710.1">
    <property type="protein sequence ID" value="OMERI01G11710.1"/>
    <property type="gene ID" value="OMERI01G11710"/>
</dbReference>
<name>A0A0E0C0Y2_9ORYZ</name>